<keyword evidence="1" id="KW-0812">Transmembrane</keyword>
<evidence type="ECO:0000313" key="2">
    <source>
        <dbReference type="EMBL" id="CEF55175.1"/>
    </source>
</evidence>
<proteinExistence type="predicted"/>
<dbReference type="Proteomes" id="UP000068250">
    <property type="component" value="Chromosome I"/>
</dbReference>
<gene>
    <name evidence="2" type="ORF">AGA_1212</name>
</gene>
<feature type="transmembrane region" description="Helical" evidence="1">
    <location>
        <begin position="6"/>
        <end position="27"/>
    </location>
</feature>
<dbReference type="EMBL" id="LN609302">
    <property type="protein sequence ID" value="CEF55175.1"/>
    <property type="molecule type" value="Genomic_DNA"/>
</dbReference>
<name>A0A0U5F3J7_9PROT</name>
<organism evidence="2 3">
    <name type="scientific">Acetobacter ghanensis</name>
    <dbReference type="NCBI Taxonomy" id="431306"/>
    <lineage>
        <taxon>Bacteria</taxon>
        <taxon>Pseudomonadati</taxon>
        <taxon>Pseudomonadota</taxon>
        <taxon>Alphaproteobacteria</taxon>
        <taxon>Acetobacterales</taxon>
        <taxon>Acetobacteraceae</taxon>
        <taxon>Acetobacter</taxon>
    </lineage>
</organism>
<accession>A0A0U5F3J7</accession>
<keyword evidence="1" id="KW-1133">Transmembrane helix</keyword>
<dbReference type="PATRIC" id="fig|431306.5.peg.1233"/>
<evidence type="ECO:0000256" key="1">
    <source>
        <dbReference type="SAM" id="Phobius"/>
    </source>
</evidence>
<reference evidence="3" key="1">
    <citation type="submission" date="2014-09" db="EMBL/GenBank/DDBJ databases">
        <authorList>
            <person name="Illeghems K.G."/>
        </authorList>
    </citation>
    <scope>NUCLEOTIDE SEQUENCE [LARGE SCALE GENOMIC DNA]</scope>
    <source>
        <strain evidence="3">LMG 23848T</strain>
    </source>
</reference>
<keyword evidence="1" id="KW-0472">Membrane</keyword>
<protein>
    <submittedName>
        <fullName evidence="2">Uncharacterized protein</fullName>
    </submittedName>
</protein>
<evidence type="ECO:0000313" key="3">
    <source>
        <dbReference type="Proteomes" id="UP000068250"/>
    </source>
</evidence>
<dbReference type="AlphaFoldDB" id="A0A0U5F3J7"/>
<sequence>MPARQCAQDLAAGAAAISLFLSWYLVIKRLSDNRFARTHKSTIGFLAA</sequence>
<dbReference type="STRING" id="431306.AGA_1212"/>